<dbReference type="GO" id="GO:0035091">
    <property type="term" value="F:phosphatidylinositol binding"/>
    <property type="evidence" value="ECO:0007669"/>
    <property type="project" value="InterPro"/>
</dbReference>
<evidence type="ECO:0000313" key="3">
    <source>
        <dbReference type="EMBL" id="KAJ0392603.1"/>
    </source>
</evidence>
<dbReference type="EMBL" id="JAKCXM010000606">
    <property type="protein sequence ID" value="KAJ0392603.1"/>
    <property type="molecule type" value="Genomic_DNA"/>
</dbReference>
<protein>
    <recommendedName>
        <fullName evidence="2">RING-type domain-containing protein</fullName>
    </recommendedName>
</protein>
<accession>A0AAD5Q5V8</accession>
<dbReference type="AlphaFoldDB" id="A0AAD5Q5V8"/>
<dbReference type="PROSITE" id="PS50089">
    <property type="entry name" value="ZF_RING_2"/>
    <property type="match status" value="1"/>
</dbReference>
<organism evidence="3 4">
    <name type="scientific">Pythium insidiosum</name>
    <name type="common">Pythiosis disease agent</name>
    <dbReference type="NCBI Taxonomy" id="114742"/>
    <lineage>
        <taxon>Eukaryota</taxon>
        <taxon>Sar</taxon>
        <taxon>Stramenopiles</taxon>
        <taxon>Oomycota</taxon>
        <taxon>Peronosporomycetes</taxon>
        <taxon>Pythiales</taxon>
        <taxon>Pythiaceae</taxon>
        <taxon>Pythium</taxon>
    </lineage>
</organism>
<dbReference type="Gene3D" id="3.30.40.10">
    <property type="entry name" value="Zinc/RING finger domain, C3HC4 (zinc finger)"/>
    <property type="match status" value="1"/>
</dbReference>
<dbReference type="GO" id="GO:0008270">
    <property type="term" value="F:zinc ion binding"/>
    <property type="evidence" value="ECO:0007669"/>
    <property type="project" value="UniProtKB-KW"/>
</dbReference>
<dbReference type="Proteomes" id="UP001209570">
    <property type="component" value="Unassembled WGS sequence"/>
</dbReference>
<dbReference type="SMART" id="SM00184">
    <property type="entry name" value="RING"/>
    <property type="match status" value="1"/>
</dbReference>
<dbReference type="InterPro" id="IPR001841">
    <property type="entry name" value="Znf_RING"/>
</dbReference>
<keyword evidence="1" id="KW-0479">Metal-binding</keyword>
<gene>
    <name evidence="3" type="ORF">P43SY_002270</name>
</gene>
<evidence type="ECO:0000313" key="4">
    <source>
        <dbReference type="Proteomes" id="UP001209570"/>
    </source>
</evidence>
<dbReference type="InterPro" id="IPR036871">
    <property type="entry name" value="PX_dom_sf"/>
</dbReference>
<sequence length="256" mass="28765">MHSHKRCPGAIASPPSYCSSRSVDSNPMTHAALRLEHISFELTASVKRSDVRYELHAFHRTTRTRWTLSRSFDEYRSFQKRLLAAMQQGHTCHAECPWLYSFVTSYFPRSALFRSSSSCVVQKRQDALEKCLRQIHAFLLNRQNHLSCAVTQEVAREFTSFIMNDDAELSLLLQSADSSSISTEKEGRASSSSVLSSTDDESEDDAHCVLCSENLASATNCTYTTVLDCGHEFHDECIVSHLNKALSCPVCGHHVH</sequence>
<dbReference type="SUPFAM" id="SSF64268">
    <property type="entry name" value="PX domain"/>
    <property type="match status" value="1"/>
</dbReference>
<keyword evidence="1" id="KW-0863">Zinc-finger</keyword>
<evidence type="ECO:0000256" key="1">
    <source>
        <dbReference type="PROSITE-ProRule" id="PRU00175"/>
    </source>
</evidence>
<reference evidence="3" key="1">
    <citation type="submission" date="2021-12" db="EMBL/GenBank/DDBJ databases">
        <title>Prjna785345.</title>
        <authorList>
            <person name="Rujirawat T."/>
            <person name="Krajaejun T."/>
        </authorList>
    </citation>
    <scope>NUCLEOTIDE SEQUENCE</scope>
    <source>
        <strain evidence="3">Pi057C3</strain>
    </source>
</reference>
<keyword evidence="1" id="KW-0862">Zinc</keyword>
<dbReference type="Gene3D" id="3.30.1520.10">
    <property type="entry name" value="Phox-like domain"/>
    <property type="match status" value="1"/>
</dbReference>
<keyword evidence="4" id="KW-1185">Reference proteome</keyword>
<comment type="caution">
    <text evidence="3">The sequence shown here is derived from an EMBL/GenBank/DDBJ whole genome shotgun (WGS) entry which is preliminary data.</text>
</comment>
<feature type="domain" description="RING-type" evidence="2">
    <location>
        <begin position="208"/>
        <end position="251"/>
    </location>
</feature>
<dbReference type="SUPFAM" id="SSF57850">
    <property type="entry name" value="RING/U-box"/>
    <property type="match status" value="1"/>
</dbReference>
<name>A0AAD5Q5V8_PYTIN</name>
<proteinExistence type="predicted"/>
<dbReference type="InterPro" id="IPR013083">
    <property type="entry name" value="Znf_RING/FYVE/PHD"/>
</dbReference>
<evidence type="ECO:0000259" key="2">
    <source>
        <dbReference type="PROSITE" id="PS50089"/>
    </source>
</evidence>
<dbReference type="Pfam" id="PF13639">
    <property type="entry name" value="zf-RING_2"/>
    <property type="match status" value="1"/>
</dbReference>